<reference evidence="1" key="1">
    <citation type="submission" date="2021-02" db="EMBL/GenBank/DDBJ databases">
        <authorList>
            <person name="Dougan E. K."/>
            <person name="Rhodes N."/>
            <person name="Thang M."/>
            <person name="Chan C."/>
        </authorList>
    </citation>
    <scope>NUCLEOTIDE SEQUENCE</scope>
</reference>
<comment type="caution">
    <text evidence="1">The sequence shown here is derived from an EMBL/GenBank/DDBJ whole genome shotgun (WGS) entry which is preliminary data.</text>
</comment>
<evidence type="ECO:0000313" key="2">
    <source>
        <dbReference type="Proteomes" id="UP000626109"/>
    </source>
</evidence>
<dbReference type="Gene3D" id="3.40.50.880">
    <property type="match status" value="1"/>
</dbReference>
<proteinExistence type="predicted"/>
<accession>A0A813LUA1</accession>
<organism evidence="1 2">
    <name type="scientific">Polarella glacialis</name>
    <name type="common">Dinoflagellate</name>
    <dbReference type="NCBI Taxonomy" id="89957"/>
    <lineage>
        <taxon>Eukaryota</taxon>
        <taxon>Sar</taxon>
        <taxon>Alveolata</taxon>
        <taxon>Dinophyceae</taxon>
        <taxon>Suessiales</taxon>
        <taxon>Suessiaceae</taxon>
        <taxon>Polarella</taxon>
    </lineage>
</organism>
<evidence type="ECO:0000313" key="1">
    <source>
        <dbReference type="EMBL" id="CAE8733195.1"/>
    </source>
</evidence>
<name>A0A813LUA1_POLGL</name>
<dbReference type="Proteomes" id="UP000626109">
    <property type="component" value="Unassembled WGS sequence"/>
</dbReference>
<gene>
    <name evidence="1" type="ORF">PGLA2088_LOCUS46729</name>
</gene>
<dbReference type="EMBL" id="CAJNNW010036294">
    <property type="protein sequence ID" value="CAE8733195.1"/>
    <property type="molecule type" value="Genomic_DNA"/>
</dbReference>
<dbReference type="InterPro" id="IPR029062">
    <property type="entry name" value="Class_I_gatase-like"/>
</dbReference>
<sequence length="456" mass="50929">MDAKRRAQTFHKEFKDPDRYNQNQHVAYRREPDVPFGKPVYDSNELLAMKTQEELLKMGYADATYALRTSGAFSKADLKVLIPGDAEVPIYFCYLWYERELQDGTPDYHILFARAYYRNGRFTAQRVGGEDFEESDYHINQEFDGRPNHFFDRLCASDFAEQIASVGTVWSCGGVGPFVVDALQPDFISRDGYALKEHPNPYGRAILDAVKAGKVVYVGQSAGSVAMGWTLSGSRAALVAGSSNAVLPGIWPMSVDPSWISLLEKGASSEDDQNSGSATHRRRRLHFQFPGLGEYVGMPYRLVPRPHVTFNVKNCCYESYCHGLEKADNVFSQGSSNLKHDVFAAILVDYDAGACQSDTLEVSGGQVRFHVGFCDKVDNLSQAVLEGFRKLPFSWTYEHPTMRRQPAGNSSQGWFFAWTLEDGEVIAAGPASTFRPFWPYSSCFGPLPDAPPVEVE</sequence>
<protein>
    <submittedName>
        <fullName evidence="1">Uncharacterized protein</fullName>
    </submittedName>
</protein>
<dbReference type="AlphaFoldDB" id="A0A813LUA1"/>